<name>A0A7U0RRB5_SERPR</name>
<dbReference type="SUPFAM" id="SSF51430">
    <property type="entry name" value="NAD(P)-linked oxidoreductase"/>
    <property type="match status" value="1"/>
</dbReference>
<reference evidence="3 4" key="1">
    <citation type="submission" date="2021-01" db="EMBL/GenBank/DDBJ databases">
        <title>Chromosome sequence of Serratia proteamaculans strain 94 rif-r, isolated from spoiled beef.</title>
        <authorList>
            <person name="Zaytseva Y.V."/>
            <person name="Iablokov S.N."/>
            <person name="Klyukina A."/>
        </authorList>
    </citation>
    <scope>NUCLEOTIDE SEQUENCE [LARGE SCALE GENOMIC DNA]</scope>
    <source>
        <strain evidence="3 4">94 rif-r</strain>
    </source>
</reference>
<dbReference type="AlphaFoldDB" id="A0A7U0RRB5"/>
<evidence type="ECO:0000259" key="2">
    <source>
        <dbReference type="Pfam" id="PF00248"/>
    </source>
</evidence>
<proteinExistence type="predicted"/>
<sequence length="328" mass="36649">MPRRKLGSLEVSSIGMGCLPMVGYYGGGPRDRQAMVSLIRAAADNGVTFFDTAEVYGPYLSEEYAGEALKSIRDNVVIATKFGFGVEENHPTALNSEPGHLRRAVEGSLKRLKTDRIDLLYQHRPDPKIPVEEVAETVMALIKEGKVLHWGLSEASASTIRRAHAVLPLTAVQSEYAMWWRESETKIFPVLEELGIGFVPYCPVGRSYFAGAVNSRQRFDKTDRRHNLPRFTPEAMVFNRPLLQYVQDWATQKNTTSAQLALAWTLAQRPWIVPIPGTTQYPHLIENAGAAHVVFTSNELREFNAGLARIDITGERADPFTESQFDKS</sequence>
<dbReference type="InterPro" id="IPR023210">
    <property type="entry name" value="NADP_OxRdtase_dom"/>
</dbReference>
<feature type="domain" description="NADP-dependent oxidoreductase" evidence="2">
    <location>
        <begin position="28"/>
        <end position="304"/>
    </location>
</feature>
<evidence type="ECO:0000313" key="4">
    <source>
        <dbReference type="Proteomes" id="UP000596176"/>
    </source>
</evidence>
<dbReference type="GO" id="GO:0005737">
    <property type="term" value="C:cytoplasm"/>
    <property type="evidence" value="ECO:0007669"/>
    <property type="project" value="TreeGrafter"/>
</dbReference>
<dbReference type="EMBL" id="CP068391">
    <property type="protein sequence ID" value="QQX56015.1"/>
    <property type="molecule type" value="Genomic_DNA"/>
</dbReference>
<dbReference type="Gene3D" id="3.20.20.100">
    <property type="entry name" value="NADP-dependent oxidoreductase domain"/>
    <property type="match status" value="1"/>
</dbReference>
<evidence type="ECO:0000256" key="1">
    <source>
        <dbReference type="ARBA" id="ARBA00023002"/>
    </source>
</evidence>
<dbReference type="PANTHER" id="PTHR43625">
    <property type="entry name" value="AFLATOXIN B1 ALDEHYDE REDUCTASE"/>
    <property type="match status" value="1"/>
</dbReference>
<dbReference type="Proteomes" id="UP000596176">
    <property type="component" value="Chromosome"/>
</dbReference>
<accession>A0A7U0RRB5</accession>
<dbReference type="CDD" id="cd19078">
    <property type="entry name" value="AKR_AKR13C1_2"/>
    <property type="match status" value="1"/>
</dbReference>
<dbReference type="Pfam" id="PF00248">
    <property type="entry name" value="Aldo_ket_red"/>
    <property type="match status" value="1"/>
</dbReference>
<dbReference type="RefSeq" id="WP_198404481.1">
    <property type="nucleotide sequence ID" value="NZ_CBCPJV010000037.1"/>
</dbReference>
<keyword evidence="1" id="KW-0560">Oxidoreductase</keyword>
<gene>
    <name evidence="3" type="ORF">JKX24_19100</name>
</gene>
<protein>
    <submittedName>
        <fullName evidence="3">Aldo/keto reductase</fullName>
    </submittedName>
</protein>
<dbReference type="InterPro" id="IPR050791">
    <property type="entry name" value="Aldo-Keto_reductase"/>
</dbReference>
<dbReference type="InterPro" id="IPR036812">
    <property type="entry name" value="NAD(P)_OxRdtase_dom_sf"/>
</dbReference>
<dbReference type="PANTHER" id="PTHR43625:SF77">
    <property type="entry name" value="ALDO-KETO REDUCTASE"/>
    <property type="match status" value="1"/>
</dbReference>
<organism evidence="3 4">
    <name type="scientific">Serratia proteamaculans</name>
    <dbReference type="NCBI Taxonomy" id="28151"/>
    <lineage>
        <taxon>Bacteria</taxon>
        <taxon>Pseudomonadati</taxon>
        <taxon>Pseudomonadota</taxon>
        <taxon>Gammaproteobacteria</taxon>
        <taxon>Enterobacterales</taxon>
        <taxon>Yersiniaceae</taxon>
        <taxon>Serratia</taxon>
    </lineage>
</organism>
<evidence type="ECO:0000313" key="3">
    <source>
        <dbReference type="EMBL" id="QQX56015.1"/>
    </source>
</evidence>
<dbReference type="GO" id="GO:0016491">
    <property type="term" value="F:oxidoreductase activity"/>
    <property type="evidence" value="ECO:0007669"/>
    <property type="project" value="UniProtKB-KW"/>
</dbReference>